<evidence type="ECO:0000313" key="3">
    <source>
        <dbReference type="Proteomes" id="UP000509383"/>
    </source>
</evidence>
<proteinExistence type="predicted"/>
<sequence>MPSNVPAAPRPSVATRGGRRSRALLAALLLSAPVSAVQLPRALLAEPAPLSLKPYPAPRPLAGLDGWRLYSVFSRGDGQGLASLSLDDGRLLSVQAGDRLPDGIEVLAVERDRLLLRRGIQVGELVIQGRALRAPDAAIRAVDVEPAVTLPVLPAGCESFVQAGVPLDELQALGGCPTAADPDL</sequence>
<dbReference type="Proteomes" id="UP000509383">
    <property type="component" value="Chromosome"/>
</dbReference>
<dbReference type="AlphaFoldDB" id="A0A6J4DZY0"/>
<dbReference type="EMBL" id="BQKM01000017">
    <property type="protein sequence ID" value="GJN55292.1"/>
    <property type="molecule type" value="Genomic_DNA"/>
</dbReference>
<dbReference type="Proteomes" id="UP001054892">
    <property type="component" value="Unassembled WGS sequence"/>
</dbReference>
<name>A0A6J4DZY0_9PSED</name>
<gene>
    <name evidence="1" type="ORF">TUM18999_14140</name>
    <name evidence="2" type="ORF">TUM20286_50440</name>
</gene>
<reference evidence="1 3" key="1">
    <citation type="submission" date="2020-05" db="EMBL/GenBank/DDBJ databases">
        <title>Characterization of novel class B3 metallo-beta-lactamase from novel Pseudomonas species.</title>
        <authorList>
            <person name="Yamada K."/>
            <person name="Aoki K."/>
            <person name="Ishii Y."/>
        </authorList>
    </citation>
    <scope>NUCLEOTIDE SEQUENCE [LARGE SCALE GENOMIC DNA]</scope>
    <source>
        <strain evidence="1 3">TUM18999</strain>
        <strain evidence="2 4">TUM20286</strain>
    </source>
</reference>
<keyword evidence="4" id="KW-1185">Reference proteome</keyword>
<evidence type="ECO:0000313" key="1">
    <source>
        <dbReference type="EMBL" id="BCG23223.1"/>
    </source>
</evidence>
<dbReference type="EMBL" id="AP023189">
    <property type="protein sequence ID" value="BCG23223.1"/>
    <property type="molecule type" value="Genomic_DNA"/>
</dbReference>
<protein>
    <submittedName>
        <fullName evidence="1">Uncharacterized protein</fullName>
    </submittedName>
</protein>
<organism evidence="1 3">
    <name type="scientific">Pseudomonas tohonis</name>
    <dbReference type="NCBI Taxonomy" id="2725477"/>
    <lineage>
        <taxon>Bacteria</taxon>
        <taxon>Pseudomonadati</taxon>
        <taxon>Pseudomonadota</taxon>
        <taxon>Gammaproteobacteria</taxon>
        <taxon>Pseudomonadales</taxon>
        <taxon>Pseudomonadaceae</taxon>
        <taxon>Pseudomonas</taxon>
    </lineage>
</organism>
<evidence type="ECO:0000313" key="2">
    <source>
        <dbReference type="EMBL" id="GJN55292.1"/>
    </source>
</evidence>
<dbReference type="KEGG" id="ptw:TUM18999_14140"/>
<accession>A0A6J4DZY0</accession>
<evidence type="ECO:0000313" key="4">
    <source>
        <dbReference type="Proteomes" id="UP001054892"/>
    </source>
</evidence>